<evidence type="ECO:0000313" key="2">
    <source>
        <dbReference type="EMBL" id="RDW56805.1"/>
    </source>
</evidence>
<reference evidence="2 3" key="1">
    <citation type="journal article" date="2018" name="IMA Fungus">
        <title>IMA Genome-F 9: Draft genome sequence of Annulohypoxylon stygium, Aspergillus mulundensis, Berkeleyomyces basicola (syn. Thielaviopsis basicola), Ceratocystis smalleyi, two Cercospora beticola strains, Coleophoma cylindrospora, Fusarium fracticaudum, Phialophora cf. hyalina, and Morchella septimelata.</title>
        <authorList>
            <person name="Wingfield B.D."/>
            <person name="Bills G.F."/>
            <person name="Dong Y."/>
            <person name="Huang W."/>
            <person name="Nel W.J."/>
            <person name="Swalarsk-Parry B.S."/>
            <person name="Vaghefi N."/>
            <person name="Wilken P.M."/>
            <person name="An Z."/>
            <person name="de Beer Z.W."/>
            <person name="De Vos L."/>
            <person name="Chen L."/>
            <person name="Duong T.A."/>
            <person name="Gao Y."/>
            <person name="Hammerbacher A."/>
            <person name="Kikkert J.R."/>
            <person name="Li Y."/>
            <person name="Li H."/>
            <person name="Li K."/>
            <person name="Li Q."/>
            <person name="Liu X."/>
            <person name="Ma X."/>
            <person name="Naidoo K."/>
            <person name="Pethybridge S.J."/>
            <person name="Sun J."/>
            <person name="Steenkamp E.T."/>
            <person name="van der Nest M.A."/>
            <person name="van Wyk S."/>
            <person name="Wingfield M.J."/>
            <person name="Xiong C."/>
            <person name="Yue Q."/>
            <person name="Zhang X."/>
        </authorList>
    </citation>
    <scope>NUCLEOTIDE SEQUENCE [LARGE SCALE GENOMIC DNA]</scope>
    <source>
        <strain evidence="2 3">BP5796</strain>
    </source>
</reference>
<dbReference type="Proteomes" id="UP000256328">
    <property type="component" value="Unassembled WGS sequence"/>
</dbReference>
<feature type="compositionally biased region" description="Acidic residues" evidence="1">
    <location>
        <begin position="226"/>
        <end position="239"/>
    </location>
</feature>
<dbReference type="EMBL" id="PDLN01000024">
    <property type="protein sequence ID" value="RDW56805.1"/>
    <property type="molecule type" value="Genomic_DNA"/>
</dbReference>
<protein>
    <submittedName>
        <fullName evidence="2">Uncharacterized protein</fullName>
    </submittedName>
</protein>
<feature type="region of interest" description="Disordered" evidence="1">
    <location>
        <begin position="182"/>
        <end position="266"/>
    </location>
</feature>
<gene>
    <name evidence="2" type="ORF">BP5796_12872</name>
</gene>
<name>A0A3D8Q4P2_9HELO</name>
<organism evidence="2 3">
    <name type="scientific">Coleophoma crateriformis</name>
    <dbReference type="NCBI Taxonomy" id="565419"/>
    <lineage>
        <taxon>Eukaryota</taxon>
        <taxon>Fungi</taxon>
        <taxon>Dikarya</taxon>
        <taxon>Ascomycota</taxon>
        <taxon>Pezizomycotina</taxon>
        <taxon>Leotiomycetes</taxon>
        <taxon>Helotiales</taxon>
        <taxon>Dermateaceae</taxon>
        <taxon>Coleophoma</taxon>
    </lineage>
</organism>
<keyword evidence="3" id="KW-1185">Reference proteome</keyword>
<accession>A0A3D8Q4P2</accession>
<evidence type="ECO:0000256" key="1">
    <source>
        <dbReference type="SAM" id="MobiDB-lite"/>
    </source>
</evidence>
<feature type="compositionally biased region" description="Basic and acidic residues" evidence="1">
    <location>
        <begin position="250"/>
        <end position="264"/>
    </location>
</feature>
<feature type="compositionally biased region" description="Acidic residues" evidence="1">
    <location>
        <begin position="182"/>
        <end position="203"/>
    </location>
</feature>
<proteinExistence type="predicted"/>
<dbReference type="AlphaFoldDB" id="A0A3D8Q4P2"/>
<dbReference type="OrthoDB" id="2732387at2759"/>
<dbReference type="PANTHER" id="PTHR48475:SF1">
    <property type="entry name" value="RNASE H TYPE-1 DOMAIN-CONTAINING PROTEIN"/>
    <property type="match status" value="1"/>
</dbReference>
<sequence length="285" mass="32722">MTNGGLSMWVPNLPTMLLADRCTAKQQTKQTPFYLNHGAEAVLPIELEIPTWRILDWDSVKTTSDLLAMRANQITRRDDDLVEAARRLQRRRTTAEDWWEAHKRTRAKKIPQGALVLLFDQTKDIDMSKKNKLRYRWKGPFRVTKSDKKGYYFLKELDGTPLEGTFVGNSIKPFYKRQDMYETDDELEDESEDEQEPESDAADDAIGQGTSNFSGGVEGILRNPDSESESENEEEDDDIGPAFRTRGSSQRKDHEERMDRKRALIPEGLQYAVVLNEALEVSKES</sequence>
<evidence type="ECO:0000313" key="3">
    <source>
        <dbReference type="Proteomes" id="UP000256328"/>
    </source>
</evidence>
<dbReference type="PANTHER" id="PTHR48475">
    <property type="entry name" value="RIBONUCLEASE H"/>
    <property type="match status" value="1"/>
</dbReference>
<comment type="caution">
    <text evidence="2">The sequence shown here is derived from an EMBL/GenBank/DDBJ whole genome shotgun (WGS) entry which is preliminary data.</text>
</comment>